<dbReference type="EMBL" id="LGRX02025013">
    <property type="protein sequence ID" value="KAK3253087.1"/>
    <property type="molecule type" value="Genomic_DNA"/>
</dbReference>
<protein>
    <submittedName>
        <fullName evidence="3">Uncharacterized protein</fullName>
    </submittedName>
</protein>
<keyword evidence="4" id="KW-1185">Reference proteome</keyword>
<evidence type="ECO:0000313" key="4">
    <source>
        <dbReference type="Proteomes" id="UP001190700"/>
    </source>
</evidence>
<gene>
    <name evidence="3" type="ORF">CYMTET_37653</name>
</gene>
<reference evidence="3 4" key="1">
    <citation type="journal article" date="2015" name="Genome Biol. Evol.">
        <title>Comparative Genomics of a Bacterivorous Green Alga Reveals Evolutionary Causalities and Consequences of Phago-Mixotrophic Mode of Nutrition.</title>
        <authorList>
            <person name="Burns J.A."/>
            <person name="Paasch A."/>
            <person name="Narechania A."/>
            <person name="Kim E."/>
        </authorList>
    </citation>
    <scope>NUCLEOTIDE SEQUENCE [LARGE SCALE GENOMIC DNA]</scope>
    <source>
        <strain evidence="3 4">PLY_AMNH</strain>
    </source>
</reference>
<comment type="caution">
    <text evidence="3">The sequence shown here is derived from an EMBL/GenBank/DDBJ whole genome shotgun (WGS) entry which is preliminary data.</text>
</comment>
<dbReference type="Gene3D" id="3.80.10.10">
    <property type="entry name" value="Ribonuclease Inhibitor"/>
    <property type="match status" value="1"/>
</dbReference>
<accession>A0AAE0F6G3</accession>
<dbReference type="Proteomes" id="UP001190700">
    <property type="component" value="Unassembled WGS sequence"/>
</dbReference>
<dbReference type="PANTHER" id="PTHR47186">
    <property type="entry name" value="LEUCINE-RICH REPEAT-CONTAINING PROTEIN 57"/>
    <property type="match status" value="1"/>
</dbReference>
<sequence length="498" mass="56326">MLDPDTHFRSNPRRRLCDYDYSTQERWCISKQLSGKFLRIYAQIALEEESCAILGPEFDEIRTLRDVRYAARYPEFCAKFVRRLVCVQCELNVKPFWRYLETHVVPQLPKLSSLRVFDLSMCCRRTQSSYTLLRPLCDELRRCASLRRISLHCVPIEVVNAVHSRTVTSLRLYVIDDASALDLRGLPRLTELDVRAKRGECAPARLVHLTELRALLLESDLSRRSKARGTRCVPDTLTSLTRLTLIGYADLDLSSFAGYTSLTDLRLDNCRDVSDGDACVQLRGALTGLRHFHLECWGRVNVALSLGSLPCLRNLRVLTVDMLAILDDERATALNHAKALERLSLMYVRGITHVGFVAHMPRLKHFTVKYPCGPINYAALRDATALEFLHLAVNEMPVEHDAICAHSKLQTLVLLGTRCTVAVKLMHGISGMVKLRHLTCSRTQMWHCWCCMPGATLASLHRVRLDVREDTQGEAHADDDDADSGSSDEDVGDPFHAP</sequence>
<feature type="compositionally biased region" description="Acidic residues" evidence="2">
    <location>
        <begin position="477"/>
        <end position="492"/>
    </location>
</feature>
<comment type="subcellular location">
    <subcellularLocation>
        <location evidence="1">Cytoplasm</location>
        <location evidence="1">Cytoskeleton</location>
        <location evidence="1">Cilium axoneme</location>
    </subcellularLocation>
</comment>
<feature type="region of interest" description="Disordered" evidence="2">
    <location>
        <begin position="469"/>
        <end position="498"/>
    </location>
</feature>
<organism evidence="3 4">
    <name type="scientific">Cymbomonas tetramitiformis</name>
    <dbReference type="NCBI Taxonomy" id="36881"/>
    <lineage>
        <taxon>Eukaryota</taxon>
        <taxon>Viridiplantae</taxon>
        <taxon>Chlorophyta</taxon>
        <taxon>Pyramimonadophyceae</taxon>
        <taxon>Pyramimonadales</taxon>
        <taxon>Pyramimonadaceae</taxon>
        <taxon>Cymbomonas</taxon>
    </lineage>
</organism>
<proteinExistence type="predicted"/>
<dbReference type="AlphaFoldDB" id="A0AAE0F6G3"/>
<name>A0AAE0F6G3_9CHLO</name>
<dbReference type="SUPFAM" id="SSF52058">
    <property type="entry name" value="L domain-like"/>
    <property type="match status" value="1"/>
</dbReference>
<dbReference type="PANTHER" id="PTHR47186:SF61">
    <property type="entry name" value="LEUCINE-RICH REPEAT-CONTAINING PROTEIN 57-RELATED"/>
    <property type="match status" value="1"/>
</dbReference>
<evidence type="ECO:0000256" key="2">
    <source>
        <dbReference type="SAM" id="MobiDB-lite"/>
    </source>
</evidence>
<dbReference type="GO" id="GO:0005930">
    <property type="term" value="C:axoneme"/>
    <property type="evidence" value="ECO:0007669"/>
    <property type="project" value="UniProtKB-SubCell"/>
</dbReference>
<evidence type="ECO:0000256" key="1">
    <source>
        <dbReference type="ARBA" id="ARBA00004430"/>
    </source>
</evidence>
<dbReference type="InterPro" id="IPR032675">
    <property type="entry name" value="LRR_dom_sf"/>
</dbReference>
<evidence type="ECO:0000313" key="3">
    <source>
        <dbReference type="EMBL" id="KAK3253087.1"/>
    </source>
</evidence>